<dbReference type="SMART" id="SM00100">
    <property type="entry name" value="cNMP"/>
    <property type="match status" value="1"/>
</dbReference>
<proteinExistence type="predicted"/>
<evidence type="ECO:0000313" key="4">
    <source>
        <dbReference type="Proteomes" id="UP000053201"/>
    </source>
</evidence>
<dbReference type="EMBL" id="KQ257472">
    <property type="protein sequence ID" value="KNC96030.1"/>
    <property type="molecule type" value="Genomic_DNA"/>
</dbReference>
<dbReference type="InParanoid" id="A0A0L0H3I5"/>
<dbReference type="InterPro" id="IPR014710">
    <property type="entry name" value="RmlC-like_jellyroll"/>
</dbReference>
<name>A0A0L0H3I5_SPIPD</name>
<dbReference type="OrthoDB" id="417078at2759"/>
<protein>
    <recommendedName>
        <fullName evidence="2">Cyclic nucleotide-binding domain-containing protein</fullName>
    </recommendedName>
</protein>
<dbReference type="Pfam" id="PF00027">
    <property type="entry name" value="cNMP_binding"/>
    <property type="match status" value="1"/>
</dbReference>
<dbReference type="GeneID" id="27691773"/>
<sequence length="835" mass="92110">MLPQLVLPDRKPVPTPSKSVPLSIPRLAVTTTGGLTQAKQWVQNAQAWSLGSEETSQDEKNQEPIITTTSSTPRRYRQRSVSDGQEVTRVKTSLWSIETNGTTPTTTHGPKQDTLSVTSDKPRRASLAFGEGESIGRRVQQRQRTRSQSPFDVNKELRMETSSTTITRGSQSPLDSTGSLGSRFFDPLKRIRKGSIVSSSTTAEEDEEEQEQELSSNGSLLTDNGSPRTSIQRRRMSTSDESKLCPTPPDSSPRTDPRRRRASLSSGDSTEFRRIMKNRGMGNLDVDQVLQGKFDAKPELLLSKLQQAMTPKQLNVKTLDGEGTDQLTPIKDSASFGPVRRNRRMSITHFEEKDIKAVTNANSLPTTRQTAAQRWSFAITSVKKLLLSTLLFRRNNTDSETTSASNMLAAITQTEGVLAGCRLERLLETPSLQRSQTQERALDIVLCHMNGYARFPPGVRKRLSRAITLVSVPPHKLVIKSAYQPLFVYFLLSGICIATNESGTTTYKPGDLFGEFPITAPQCVRTCTVETVTACTLVSVPRDDYIRALTEEGGEEEESMEGFVRSCKGFEGAAEDVVNRVAGTGNVVRYEAGSVVVPPDERKMVCFLVRGRCRAMRVVPFVEWSAAVDGHVSLDISAANHKTTTTTTMTGQRRGQGTLSAFRRNSATVVSPYIPGSAPLDHKETLVHETLVLGDLEPKSYFPPLRLLRSEATDMRIQHVSATKIELLRTAVVGQYDPSHSESMAETASQAFERETFAAGFGITVTALTPVEVLCFPKVVFLQIVDVATLKSLVDPINEGVLGIPVHELQVKYLETLAWDEHRKSIVAEYSSEKR</sequence>
<feature type="compositionally biased region" description="Low complexity" evidence="1">
    <location>
        <begin position="99"/>
        <end position="109"/>
    </location>
</feature>
<evidence type="ECO:0000256" key="1">
    <source>
        <dbReference type="SAM" id="MobiDB-lite"/>
    </source>
</evidence>
<feature type="compositionally biased region" description="Polar residues" evidence="1">
    <location>
        <begin position="214"/>
        <end position="230"/>
    </location>
</feature>
<dbReference type="Gene3D" id="2.60.120.10">
    <property type="entry name" value="Jelly Rolls"/>
    <property type="match status" value="1"/>
</dbReference>
<dbReference type="InterPro" id="IPR000595">
    <property type="entry name" value="cNMP-bd_dom"/>
</dbReference>
<dbReference type="AlphaFoldDB" id="A0A0L0H3I5"/>
<feature type="region of interest" description="Disordered" evidence="1">
    <location>
        <begin position="1"/>
        <end position="21"/>
    </location>
</feature>
<dbReference type="InterPro" id="IPR018490">
    <property type="entry name" value="cNMP-bd_dom_sf"/>
</dbReference>
<organism evidence="3 4">
    <name type="scientific">Spizellomyces punctatus (strain DAOM BR117)</name>
    <dbReference type="NCBI Taxonomy" id="645134"/>
    <lineage>
        <taxon>Eukaryota</taxon>
        <taxon>Fungi</taxon>
        <taxon>Fungi incertae sedis</taxon>
        <taxon>Chytridiomycota</taxon>
        <taxon>Chytridiomycota incertae sedis</taxon>
        <taxon>Chytridiomycetes</taxon>
        <taxon>Spizellomycetales</taxon>
        <taxon>Spizellomycetaceae</taxon>
        <taxon>Spizellomyces</taxon>
    </lineage>
</organism>
<feature type="compositionally biased region" description="Polar residues" evidence="1">
    <location>
        <begin position="160"/>
        <end position="180"/>
    </location>
</feature>
<reference evidence="3 4" key="1">
    <citation type="submission" date="2009-08" db="EMBL/GenBank/DDBJ databases">
        <title>The Genome Sequence of Spizellomyces punctatus strain DAOM BR117.</title>
        <authorList>
            <consortium name="The Broad Institute Genome Sequencing Platform"/>
            <person name="Russ C."/>
            <person name="Cuomo C."/>
            <person name="Shea T."/>
            <person name="Young S.K."/>
            <person name="Zeng Q."/>
            <person name="Koehrsen M."/>
            <person name="Haas B."/>
            <person name="Borodovsky M."/>
            <person name="Guigo R."/>
            <person name="Alvarado L."/>
            <person name="Berlin A."/>
            <person name="Bochicchio J."/>
            <person name="Borenstein D."/>
            <person name="Chapman S."/>
            <person name="Chen Z."/>
            <person name="Engels R."/>
            <person name="Freedman E."/>
            <person name="Gellesch M."/>
            <person name="Goldberg J."/>
            <person name="Griggs A."/>
            <person name="Gujja S."/>
            <person name="Heiman D."/>
            <person name="Hepburn T."/>
            <person name="Howarth C."/>
            <person name="Jen D."/>
            <person name="Larson L."/>
            <person name="Lewis B."/>
            <person name="Mehta T."/>
            <person name="Park D."/>
            <person name="Pearson M."/>
            <person name="Roberts A."/>
            <person name="Saif S."/>
            <person name="Shenoy N."/>
            <person name="Sisk P."/>
            <person name="Stolte C."/>
            <person name="Sykes S."/>
            <person name="Thomson T."/>
            <person name="Walk T."/>
            <person name="White J."/>
            <person name="Yandava C."/>
            <person name="Burger G."/>
            <person name="Gray M.W."/>
            <person name="Holland P.W.H."/>
            <person name="King N."/>
            <person name="Lang F.B.F."/>
            <person name="Roger A.J."/>
            <person name="Ruiz-Trillo I."/>
            <person name="Lander E."/>
            <person name="Nusbaum C."/>
        </authorList>
    </citation>
    <scope>NUCLEOTIDE SEQUENCE [LARGE SCALE GENOMIC DNA]</scope>
    <source>
        <strain evidence="3 4">DAOM BR117</strain>
    </source>
</reference>
<dbReference type="Proteomes" id="UP000053201">
    <property type="component" value="Unassembled WGS sequence"/>
</dbReference>
<feature type="compositionally biased region" description="Acidic residues" evidence="1">
    <location>
        <begin position="203"/>
        <end position="212"/>
    </location>
</feature>
<feature type="region of interest" description="Disordered" evidence="1">
    <location>
        <begin position="196"/>
        <end position="279"/>
    </location>
</feature>
<evidence type="ECO:0000259" key="2">
    <source>
        <dbReference type="PROSITE" id="PS50042"/>
    </source>
</evidence>
<accession>A0A0L0H3I5</accession>
<gene>
    <name evidence="3" type="ORF">SPPG_08625</name>
</gene>
<feature type="compositionally biased region" description="Polar residues" evidence="1">
    <location>
        <begin position="64"/>
        <end position="98"/>
    </location>
</feature>
<dbReference type="CDD" id="cd00038">
    <property type="entry name" value="CAP_ED"/>
    <property type="match status" value="1"/>
</dbReference>
<dbReference type="RefSeq" id="XP_016604070.1">
    <property type="nucleotide sequence ID" value="XM_016756770.1"/>
</dbReference>
<evidence type="ECO:0000313" key="3">
    <source>
        <dbReference type="EMBL" id="KNC96030.1"/>
    </source>
</evidence>
<dbReference type="SUPFAM" id="SSF51206">
    <property type="entry name" value="cAMP-binding domain-like"/>
    <property type="match status" value="1"/>
</dbReference>
<dbReference type="PANTHER" id="PTHR23011">
    <property type="entry name" value="CYCLIC NUCLEOTIDE-BINDING DOMAIN CONTAINING PROTEIN"/>
    <property type="match status" value="1"/>
</dbReference>
<dbReference type="PROSITE" id="PS50042">
    <property type="entry name" value="CNMP_BINDING_3"/>
    <property type="match status" value="1"/>
</dbReference>
<feature type="region of interest" description="Disordered" evidence="1">
    <location>
        <begin position="49"/>
        <end position="184"/>
    </location>
</feature>
<keyword evidence="4" id="KW-1185">Reference proteome</keyword>
<feature type="domain" description="Cyclic nucleotide-binding" evidence="2">
    <location>
        <begin position="451"/>
        <end position="566"/>
    </location>
</feature>
<dbReference type="VEuPathDB" id="FungiDB:SPPG_08625"/>
<dbReference type="PANTHER" id="PTHR23011:SF28">
    <property type="entry name" value="CYCLIC NUCLEOTIDE-BINDING DOMAIN CONTAINING PROTEIN"/>
    <property type="match status" value="1"/>
</dbReference>